<sequence length="83" mass="9494">MCTHAVQSQHLTVDKMPCLRRLDSAMLPVSRQYHASGVKTGPCLRRRLRMCHASGVEREPCLHRRDSPMPPPSRHIPCLRRLA</sequence>
<feature type="region of interest" description="Disordered" evidence="1">
    <location>
        <begin position="61"/>
        <end position="83"/>
    </location>
</feature>
<organism evidence="2 3">
    <name type="scientific">Terfezia boudieri ATCC MYA-4762</name>
    <dbReference type="NCBI Taxonomy" id="1051890"/>
    <lineage>
        <taxon>Eukaryota</taxon>
        <taxon>Fungi</taxon>
        <taxon>Dikarya</taxon>
        <taxon>Ascomycota</taxon>
        <taxon>Pezizomycotina</taxon>
        <taxon>Pezizomycetes</taxon>
        <taxon>Pezizales</taxon>
        <taxon>Pezizaceae</taxon>
        <taxon>Terfezia</taxon>
    </lineage>
</organism>
<reference evidence="2 3" key="1">
    <citation type="journal article" date="2018" name="Nat. Ecol. Evol.">
        <title>Pezizomycetes genomes reveal the molecular basis of ectomycorrhizal truffle lifestyle.</title>
        <authorList>
            <person name="Murat C."/>
            <person name="Payen T."/>
            <person name="Noel B."/>
            <person name="Kuo A."/>
            <person name="Morin E."/>
            <person name="Chen J."/>
            <person name="Kohler A."/>
            <person name="Krizsan K."/>
            <person name="Balestrini R."/>
            <person name="Da Silva C."/>
            <person name="Montanini B."/>
            <person name="Hainaut M."/>
            <person name="Levati E."/>
            <person name="Barry K.W."/>
            <person name="Belfiori B."/>
            <person name="Cichocki N."/>
            <person name="Clum A."/>
            <person name="Dockter R.B."/>
            <person name="Fauchery L."/>
            <person name="Guy J."/>
            <person name="Iotti M."/>
            <person name="Le Tacon F."/>
            <person name="Lindquist E.A."/>
            <person name="Lipzen A."/>
            <person name="Malagnac F."/>
            <person name="Mello A."/>
            <person name="Molinier V."/>
            <person name="Miyauchi S."/>
            <person name="Poulain J."/>
            <person name="Riccioni C."/>
            <person name="Rubini A."/>
            <person name="Sitrit Y."/>
            <person name="Splivallo R."/>
            <person name="Traeger S."/>
            <person name="Wang M."/>
            <person name="Zifcakova L."/>
            <person name="Wipf D."/>
            <person name="Zambonelli A."/>
            <person name="Paolocci F."/>
            <person name="Nowrousian M."/>
            <person name="Ottonello S."/>
            <person name="Baldrian P."/>
            <person name="Spatafora J.W."/>
            <person name="Henrissat B."/>
            <person name="Nagy L.G."/>
            <person name="Aury J.M."/>
            <person name="Wincker P."/>
            <person name="Grigoriev I.V."/>
            <person name="Bonfante P."/>
            <person name="Martin F.M."/>
        </authorList>
    </citation>
    <scope>NUCLEOTIDE SEQUENCE [LARGE SCALE GENOMIC DNA]</scope>
    <source>
        <strain evidence="2 3">ATCC MYA-4762</strain>
    </source>
</reference>
<dbReference type="InParanoid" id="A0A3N4LDJ5"/>
<keyword evidence="3" id="KW-1185">Reference proteome</keyword>
<proteinExistence type="predicted"/>
<evidence type="ECO:0000313" key="3">
    <source>
        <dbReference type="Proteomes" id="UP000267821"/>
    </source>
</evidence>
<dbReference type="EMBL" id="ML121565">
    <property type="protein sequence ID" value="RPB20953.1"/>
    <property type="molecule type" value="Genomic_DNA"/>
</dbReference>
<name>A0A3N4LDJ5_9PEZI</name>
<protein>
    <submittedName>
        <fullName evidence="2">Uncharacterized protein</fullName>
    </submittedName>
</protein>
<dbReference type="AlphaFoldDB" id="A0A3N4LDJ5"/>
<evidence type="ECO:0000313" key="2">
    <source>
        <dbReference type="EMBL" id="RPB20953.1"/>
    </source>
</evidence>
<accession>A0A3N4LDJ5</accession>
<gene>
    <name evidence="2" type="ORF">L211DRAFT_462067</name>
</gene>
<dbReference type="Proteomes" id="UP000267821">
    <property type="component" value="Unassembled WGS sequence"/>
</dbReference>
<evidence type="ECO:0000256" key="1">
    <source>
        <dbReference type="SAM" id="MobiDB-lite"/>
    </source>
</evidence>